<keyword evidence="4" id="KW-1185">Reference proteome</keyword>
<dbReference type="FunFam" id="3.40.50.10860:FF:000012">
    <property type="entry name" value="Methylenetetrahydrofolate dehydrogenase [NAD(+)]"/>
    <property type="match status" value="1"/>
</dbReference>
<dbReference type="Gene3D" id="3.40.50.720">
    <property type="entry name" value="NAD(P)-binding Rossmann-like Domain"/>
    <property type="match status" value="1"/>
</dbReference>
<dbReference type="AlphaFoldDB" id="A0ABD3RHP7"/>
<name>A0ABD3RHP7_9STRA</name>
<evidence type="ECO:0000313" key="4">
    <source>
        <dbReference type="Proteomes" id="UP001530377"/>
    </source>
</evidence>
<dbReference type="Proteomes" id="UP001530377">
    <property type="component" value="Unassembled WGS sequence"/>
</dbReference>
<sequence>MATNVSDTITNLLAPGAAKIDAGSIALPFRAEVRDQVQRLRDSGIDAPLLVGLLANADPAARKYAEWTGRACVADGIRYELRIIDDPIDVESALRDANDDPRVHGIIVYYPIFGQVESFSGESQDEYLRDTVSYKCDVEGLCHDYRSNLYRNIRYVDHPSNAKKCVLPCTALSVVKILESIPTCYDKSRPIGRYMEGKTVTIINRSEIVGRPLAAMLANDGADVYSIDIDSIYLFRGGKLHKCEGETPESCVRKSNVVVTGVPTKNYRLPSEWIQPHTTVVNVSSFKNVNEDEILQIEGVQYVPMVGKVTVAMLERNLMRLFYNFHHPERQFEDRLKVAAVNEPQPAPWYGSIVQLYTALAATAILGMMLTRSK</sequence>
<dbReference type="Gene3D" id="3.40.50.10860">
    <property type="entry name" value="Leucine Dehydrogenase, chain A, domain 1"/>
    <property type="match status" value="1"/>
</dbReference>
<evidence type="ECO:0008006" key="5">
    <source>
        <dbReference type="Google" id="ProtNLM"/>
    </source>
</evidence>
<accession>A0ABD3RHP7</accession>
<evidence type="ECO:0000313" key="3">
    <source>
        <dbReference type="EMBL" id="KAL3811191.1"/>
    </source>
</evidence>
<protein>
    <recommendedName>
        <fullName evidence="5">Methylenetetrahydrofolate dehydrogenase</fullName>
    </recommendedName>
</protein>
<dbReference type="Pfam" id="PF00763">
    <property type="entry name" value="THF_DHG_CYH"/>
    <property type="match status" value="1"/>
</dbReference>
<feature type="domain" description="Tetrahydrofolate dehydrogenase/cyclohydrolase NAD(P)-binding" evidence="2">
    <location>
        <begin position="168"/>
        <end position="320"/>
    </location>
</feature>
<dbReference type="SUPFAM" id="SSF53223">
    <property type="entry name" value="Aminoacid dehydrogenase-like, N-terminal domain"/>
    <property type="match status" value="1"/>
</dbReference>
<dbReference type="SUPFAM" id="SSF51735">
    <property type="entry name" value="NAD(P)-binding Rossmann-fold domains"/>
    <property type="match status" value="1"/>
</dbReference>
<dbReference type="EMBL" id="JALLPB020000275">
    <property type="protein sequence ID" value="KAL3811191.1"/>
    <property type="molecule type" value="Genomic_DNA"/>
</dbReference>
<evidence type="ECO:0000259" key="2">
    <source>
        <dbReference type="Pfam" id="PF02882"/>
    </source>
</evidence>
<gene>
    <name evidence="3" type="ORF">ACHAXA_002755</name>
</gene>
<evidence type="ECO:0000259" key="1">
    <source>
        <dbReference type="Pfam" id="PF00763"/>
    </source>
</evidence>
<reference evidence="3 4" key="1">
    <citation type="submission" date="2024-10" db="EMBL/GenBank/DDBJ databases">
        <title>Updated reference genomes for cyclostephanoid diatoms.</title>
        <authorList>
            <person name="Roberts W.R."/>
            <person name="Alverson A.J."/>
        </authorList>
    </citation>
    <scope>NUCLEOTIDE SEQUENCE [LARGE SCALE GENOMIC DNA]</scope>
    <source>
        <strain evidence="3 4">AJA228-03</strain>
    </source>
</reference>
<feature type="domain" description="Tetrahydrofolate dehydrogenase/cyclohydrolase catalytic" evidence="1">
    <location>
        <begin position="20"/>
        <end position="117"/>
    </location>
</feature>
<dbReference type="InterPro" id="IPR036291">
    <property type="entry name" value="NAD(P)-bd_dom_sf"/>
</dbReference>
<proteinExistence type="predicted"/>
<dbReference type="InterPro" id="IPR046346">
    <property type="entry name" value="Aminoacid_DH-like_N_sf"/>
</dbReference>
<organism evidence="3 4">
    <name type="scientific">Cyclostephanos tholiformis</name>
    <dbReference type="NCBI Taxonomy" id="382380"/>
    <lineage>
        <taxon>Eukaryota</taxon>
        <taxon>Sar</taxon>
        <taxon>Stramenopiles</taxon>
        <taxon>Ochrophyta</taxon>
        <taxon>Bacillariophyta</taxon>
        <taxon>Coscinodiscophyceae</taxon>
        <taxon>Thalassiosirophycidae</taxon>
        <taxon>Stephanodiscales</taxon>
        <taxon>Stephanodiscaceae</taxon>
        <taxon>Cyclostephanos</taxon>
    </lineage>
</organism>
<comment type="caution">
    <text evidence="3">The sequence shown here is derived from an EMBL/GenBank/DDBJ whole genome shotgun (WGS) entry which is preliminary data.</text>
</comment>
<dbReference type="Pfam" id="PF02882">
    <property type="entry name" value="THF_DHG_CYH_C"/>
    <property type="match status" value="1"/>
</dbReference>
<dbReference type="PANTHER" id="PTHR48099:SF3">
    <property type="entry name" value="METHYLENETETRAHYDROFOLATE DEHYDROGENASE [NAD(+)]"/>
    <property type="match status" value="1"/>
</dbReference>
<dbReference type="PANTHER" id="PTHR48099">
    <property type="entry name" value="C-1-TETRAHYDROFOLATE SYNTHASE, CYTOPLASMIC-RELATED"/>
    <property type="match status" value="1"/>
</dbReference>
<dbReference type="InterPro" id="IPR020631">
    <property type="entry name" value="THF_DH/CycHdrlase_NAD-bd_dom"/>
</dbReference>
<dbReference type="InterPro" id="IPR020630">
    <property type="entry name" value="THF_DH/CycHdrlase_cat_dom"/>
</dbReference>